<dbReference type="CDD" id="cd03884">
    <property type="entry name" value="M20_bAS"/>
    <property type="match status" value="1"/>
</dbReference>
<accession>A0A378YRR4</accession>
<dbReference type="InterPro" id="IPR002933">
    <property type="entry name" value="Peptidase_M20"/>
</dbReference>
<feature type="binding site" evidence="3">
    <location>
        <position position="136"/>
    </location>
    <ligand>
        <name>Zn(2+)</name>
        <dbReference type="ChEBI" id="CHEBI:29105"/>
        <label>2</label>
    </ligand>
</feature>
<keyword evidence="3" id="KW-0479">Metal-binding</keyword>
<gene>
    <name evidence="5" type="primary">amaB_3</name>
    <name evidence="5" type="ORF">NCTC13160_03434</name>
</gene>
<evidence type="ECO:0000313" key="5">
    <source>
        <dbReference type="EMBL" id="SUA79856.1"/>
    </source>
</evidence>
<dbReference type="InterPro" id="IPR036264">
    <property type="entry name" value="Bact_exopeptidase_dim_dom"/>
</dbReference>
<dbReference type="InterPro" id="IPR010158">
    <property type="entry name" value="Amidase_Cbmase"/>
</dbReference>
<feature type="binding site" evidence="3">
    <location>
        <position position="101"/>
    </location>
    <ligand>
        <name>Zn(2+)</name>
        <dbReference type="ChEBI" id="CHEBI:29105"/>
        <label>2</label>
    </ligand>
</feature>
<dbReference type="AlphaFoldDB" id="A0A378YRR4"/>
<dbReference type="RefSeq" id="WP_038619689.1">
    <property type="nucleotide sequence ID" value="NZ_CP009553.3"/>
</dbReference>
<evidence type="ECO:0000259" key="4">
    <source>
        <dbReference type="Pfam" id="PF07687"/>
    </source>
</evidence>
<dbReference type="Gene3D" id="3.30.70.360">
    <property type="match status" value="1"/>
</dbReference>
<keyword evidence="2 5" id="KW-0378">Hydrolase</keyword>
<dbReference type="NCBIfam" id="NF006771">
    <property type="entry name" value="PRK09290.1-5"/>
    <property type="match status" value="1"/>
</dbReference>
<name>A0A378YRR4_9BURK</name>
<feature type="binding site" evidence="3">
    <location>
        <position position="388"/>
    </location>
    <ligand>
        <name>Zn(2+)</name>
        <dbReference type="ChEBI" id="CHEBI:29105"/>
        <label>2</label>
    </ligand>
</feature>
<dbReference type="NCBIfam" id="TIGR01879">
    <property type="entry name" value="hydantase"/>
    <property type="match status" value="1"/>
</dbReference>
<feature type="binding site" evidence="3">
    <location>
        <position position="197"/>
    </location>
    <ligand>
        <name>Zn(2+)</name>
        <dbReference type="ChEBI" id="CHEBI:29105"/>
        <label>1</label>
    </ligand>
</feature>
<comment type="cofactor">
    <cofactor evidence="3">
        <name>Zn(2+)</name>
        <dbReference type="ChEBI" id="CHEBI:29105"/>
    </cofactor>
    <text evidence="3">Binds 2 Zn(2+) ions per subunit.</text>
</comment>
<organism evidence="5 6">
    <name type="scientific">Pandoraea pnomenusa</name>
    <dbReference type="NCBI Taxonomy" id="93220"/>
    <lineage>
        <taxon>Bacteria</taxon>
        <taxon>Pseudomonadati</taxon>
        <taxon>Pseudomonadota</taxon>
        <taxon>Betaproteobacteria</taxon>
        <taxon>Burkholderiales</taxon>
        <taxon>Burkholderiaceae</taxon>
        <taxon>Pandoraea</taxon>
    </lineage>
</organism>
<feature type="binding site" evidence="3">
    <location>
        <position position="90"/>
    </location>
    <ligand>
        <name>Zn(2+)</name>
        <dbReference type="ChEBI" id="CHEBI:29105"/>
        <label>1</label>
    </ligand>
</feature>
<comment type="similarity">
    <text evidence="1">Belongs to the peptidase M20 family.</text>
</comment>
<evidence type="ECO:0000256" key="2">
    <source>
        <dbReference type="ARBA" id="ARBA00022801"/>
    </source>
</evidence>
<keyword evidence="3" id="KW-0862">Zinc</keyword>
<feature type="binding site" evidence="3">
    <location>
        <position position="101"/>
    </location>
    <ligand>
        <name>Zn(2+)</name>
        <dbReference type="ChEBI" id="CHEBI:29105"/>
        <label>1</label>
    </ligand>
</feature>
<dbReference type="Proteomes" id="UP000254573">
    <property type="component" value="Unassembled WGS sequence"/>
</dbReference>
<dbReference type="OrthoDB" id="9808195at2"/>
<dbReference type="EMBL" id="UGSG01000001">
    <property type="protein sequence ID" value="SUA79856.1"/>
    <property type="molecule type" value="Genomic_DNA"/>
</dbReference>
<feature type="domain" description="Peptidase M20 dimerisation" evidence="4">
    <location>
        <begin position="218"/>
        <end position="318"/>
    </location>
</feature>
<dbReference type="GO" id="GO:0050538">
    <property type="term" value="F:N-carbamoyl-L-amino-acid hydrolase activity"/>
    <property type="evidence" value="ECO:0007669"/>
    <property type="project" value="UniProtKB-EC"/>
</dbReference>
<dbReference type="KEGG" id="ppnm:LV28_17415"/>
<proteinExistence type="inferred from homology"/>
<evidence type="ECO:0000256" key="3">
    <source>
        <dbReference type="PIRSR" id="PIRSR001235-1"/>
    </source>
</evidence>
<dbReference type="Pfam" id="PF07687">
    <property type="entry name" value="M20_dimer"/>
    <property type="match status" value="1"/>
</dbReference>
<dbReference type="PANTHER" id="PTHR32494">
    <property type="entry name" value="ALLANTOATE DEIMINASE-RELATED"/>
    <property type="match status" value="1"/>
</dbReference>
<reference evidence="5 6" key="1">
    <citation type="submission" date="2018-06" db="EMBL/GenBank/DDBJ databases">
        <authorList>
            <consortium name="Pathogen Informatics"/>
            <person name="Doyle S."/>
        </authorList>
    </citation>
    <scope>NUCLEOTIDE SEQUENCE [LARGE SCALE GENOMIC DNA]</scope>
    <source>
        <strain evidence="5 6">NCTC13160</strain>
    </source>
</reference>
<dbReference type="SUPFAM" id="SSF55031">
    <property type="entry name" value="Bacterial exopeptidase dimerisation domain"/>
    <property type="match status" value="1"/>
</dbReference>
<dbReference type="PANTHER" id="PTHR32494:SF5">
    <property type="entry name" value="ALLANTOATE AMIDOHYDROLASE"/>
    <property type="match status" value="1"/>
</dbReference>
<dbReference type="GO" id="GO:0016813">
    <property type="term" value="F:hydrolase activity, acting on carbon-nitrogen (but not peptide) bonds, in linear amidines"/>
    <property type="evidence" value="ECO:0007669"/>
    <property type="project" value="InterPro"/>
</dbReference>
<dbReference type="EC" id="3.5.1.87" evidence="5"/>
<sequence>MPQTNSSDTLELNGARLLQQLRELGEIGADPVAGGRTRVALTDDEKAGRDQVVAWMRELDLDVQIDRIGNIFGTLASSNPTVRPLMMGSHIDTVVNAGALDGCYGVLGGLAVARAFRDAGIVPSRPITVAAFTNEEGARFHPDMMGSLVHAGGLPLDEALDAIGTDGARLGDELVRIGYAGEMAPGTLVPHEYLELHIEQGPILEAEGLEIGVVENLQGISWQQVTVHGNANHAGTTPTHLRHDAGYVAAAAVAELRRIAIDAGTTLATVGTFRVEPGVVNVIPRKAVFTVDMRDPDEQRLAAGEARFAAYLATIAEQEGVRISTERLARFSPVVFDAGLTDVIETCTKRRGLSYRRMTSGAGHDAQMMARIAPAAMIFVPSRGGISHNPREHTDDDQLVRGAQILLDVVAQRLGATT</sequence>
<dbReference type="SUPFAM" id="SSF53187">
    <property type="entry name" value="Zn-dependent exopeptidases"/>
    <property type="match status" value="1"/>
</dbReference>
<evidence type="ECO:0000313" key="6">
    <source>
        <dbReference type="Proteomes" id="UP000254573"/>
    </source>
</evidence>
<evidence type="ECO:0000256" key="1">
    <source>
        <dbReference type="ARBA" id="ARBA00006153"/>
    </source>
</evidence>
<dbReference type="STRING" id="93220.A6P55_14625"/>
<dbReference type="PIRSF" id="PIRSF001235">
    <property type="entry name" value="Amidase_carbamoylase"/>
    <property type="match status" value="1"/>
</dbReference>
<dbReference type="Gene3D" id="3.40.630.10">
    <property type="entry name" value="Zn peptidases"/>
    <property type="match status" value="1"/>
</dbReference>
<dbReference type="InterPro" id="IPR011650">
    <property type="entry name" value="Peptidase_M20_dimer"/>
</dbReference>
<dbReference type="Pfam" id="PF01546">
    <property type="entry name" value="Peptidase_M20"/>
    <property type="match status" value="1"/>
</dbReference>
<dbReference type="GO" id="GO:0046872">
    <property type="term" value="F:metal ion binding"/>
    <property type="evidence" value="ECO:0007669"/>
    <property type="project" value="UniProtKB-KW"/>
</dbReference>
<protein>
    <submittedName>
        <fullName evidence="5">N-carbamoyl-L-amino acid hydrolase</fullName>
        <ecNumber evidence="5">3.5.1.87</ecNumber>
    </submittedName>
</protein>